<comment type="caution">
    <text evidence="1">The sequence shown here is derived from an EMBL/GenBank/DDBJ whole genome shotgun (WGS) entry which is preliminary data.</text>
</comment>
<evidence type="ECO:0000313" key="1">
    <source>
        <dbReference type="EMBL" id="GGM17581.1"/>
    </source>
</evidence>
<reference evidence="1" key="1">
    <citation type="journal article" date="2014" name="Int. J. Syst. Evol. Microbiol.">
        <title>Complete genome sequence of Corynebacterium casei LMG S-19264T (=DSM 44701T), isolated from a smear-ripened cheese.</title>
        <authorList>
            <consortium name="US DOE Joint Genome Institute (JGI-PGF)"/>
            <person name="Walter F."/>
            <person name="Albersmeier A."/>
            <person name="Kalinowski J."/>
            <person name="Ruckert C."/>
        </authorList>
    </citation>
    <scope>NUCLEOTIDE SEQUENCE</scope>
    <source>
        <strain evidence="1">CGMCC 1.6293</strain>
    </source>
</reference>
<name>A0A917TC81_9RHOB</name>
<protein>
    <submittedName>
        <fullName evidence="1">Uncharacterized protein</fullName>
    </submittedName>
</protein>
<evidence type="ECO:0000313" key="2">
    <source>
        <dbReference type="Proteomes" id="UP000649829"/>
    </source>
</evidence>
<proteinExistence type="predicted"/>
<accession>A0A917TC81</accession>
<organism evidence="1 2">
    <name type="scientific">Pseudooceanicola nanhaiensis</name>
    <dbReference type="NCBI Taxonomy" id="375761"/>
    <lineage>
        <taxon>Bacteria</taxon>
        <taxon>Pseudomonadati</taxon>
        <taxon>Pseudomonadota</taxon>
        <taxon>Alphaproteobacteria</taxon>
        <taxon>Rhodobacterales</taxon>
        <taxon>Paracoccaceae</taxon>
        <taxon>Pseudooceanicola</taxon>
    </lineage>
</organism>
<reference evidence="1" key="2">
    <citation type="submission" date="2020-09" db="EMBL/GenBank/DDBJ databases">
        <authorList>
            <person name="Sun Q."/>
            <person name="Zhou Y."/>
        </authorList>
    </citation>
    <scope>NUCLEOTIDE SEQUENCE</scope>
    <source>
        <strain evidence="1">CGMCC 1.6293</strain>
    </source>
</reference>
<dbReference type="Proteomes" id="UP000649829">
    <property type="component" value="Unassembled WGS sequence"/>
</dbReference>
<dbReference type="AlphaFoldDB" id="A0A917TC81"/>
<sequence>MKAFDVAAAEFKTTIAGKVVRMTSIASGSSGNSEVVDAYDTQSTKLKAIVAALGRSYKDCFLDTSRPGRFDLVMKVL</sequence>
<dbReference type="EMBL" id="BMLF01000010">
    <property type="protein sequence ID" value="GGM17581.1"/>
    <property type="molecule type" value="Genomic_DNA"/>
</dbReference>
<keyword evidence="2" id="KW-1185">Reference proteome</keyword>
<gene>
    <name evidence="1" type="ORF">GCM10011534_44500</name>
</gene>